<protein>
    <submittedName>
        <fullName evidence="1">Uncharacterized protein</fullName>
    </submittedName>
</protein>
<reference evidence="1 2" key="1">
    <citation type="submission" date="2017-01" db="EMBL/GenBank/DDBJ databases">
        <title>Deconstructing symbiosis and pathogenesis requirements using a combined genomic-metabolomic approach.</title>
        <authorList>
            <person name="Tobias N.J."/>
            <person name="Wolff H."/>
            <person name="Djahanschiri B."/>
            <person name="Ebersberger I."/>
            <person name="Bode H.B."/>
        </authorList>
    </citation>
    <scope>NUCLEOTIDE SEQUENCE [LARGE SCALE GENOMIC DNA]</scope>
    <source>
        <strain evidence="1 2">DSM 4764</strain>
    </source>
</reference>
<keyword evidence="2" id="KW-1185">Reference proteome</keyword>
<proteinExistence type="predicted"/>
<gene>
    <name evidence="1" type="ORF">Xbed_03469</name>
</gene>
<dbReference type="STRING" id="40578.Xbed_03469"/>
<dbReference type="RefSeq" id="WP_086114079.1">
    <property type="nucleotide sequence ID" value="NZ_CAWNHF010000148.1"/>
</dbReference>
<dbReference type="OrthoDB" id="9157373at2"/>
<organism evidence="1 2">
    <name type="scientific">Xenorhabdus beddingii</name>
    <dbReference type="NCBI Taxonomy" id="40578"/>
    <lineage>
        <taxon>Bacteria</taxon>
        <taxon>Pseudomonadati</taxon>
        <taxon>Pseudomonadota</taxon>
        <taxon>Gammaproteobacteria</taxon>
        <taxon>Enterobacterales</taxon>
        <taxon>Morganellaceae</taxon>
        <taxon>Xenorhabdus</taxon>
    </lineage>
</organism>
<dbReference type="Proteomes" id="UP000194204">
    <property type="component" value="Unassembled WGS sequence"/>
</dbReference>
<comment type="caution">
    <text evidence="1">The sequence shown here is derived from an EMBL/GenBank/DDBJ whole genome shotgun (WGS) entry which is preliminary data.</text>
</comment>
<evidence type="ECO:0000313" key="2">
    <source>
        <dbReference type="Proteomes" id="UP000194204"/>
    </source>
</evidence>
<dbReference type="AlphaFoldDB" id="A0A1Y2SEY8"/>
<name>A0A1Y2SEY8_9GAMM</name>
<dbReference type="EMBL" id="MUBK01000042">
    <property type="protein sequence ID" value="OTA16542.1"/>
    <property type="molecule type" value="Genomic_DNA"/>
</dbReference>
<evidence type="ECO:0000313" key="1">
    <source>
        <dbReference type="EMBL" id="OTA16542.1"/>
    </source>
</evidence>
<sequence length="92" mass="10736">MQLIHTIHKKTTIVRIVATMNHGSGLSESISVDVFKKNIDDSKFILCGNNPHPEWRQMSVNEYIQYGRPEKFKYVTHAEIIRVVRELRSQNI</sequence>
<accession>A0A1Y2SEY8</accession>